<feature type="chain" id="PRO_5028837139" evidence="1">
    <location>
        <begin position="23"/>
        <end position="102"/>
    </location>
</feature>
<keyword evidence="3" id="KW-1185">Reference proteome</keyword>
<name>A0A7C9MNH3_9BACT</name>
<reference evidence="2 3" key="1">
    <citation type="submission" date="2020-01" db="EMBL/GenBank/DDBJ databases">
        <title>Genome sequence of Desulfovibrio aerotolerans DSM 16695(T).</title>
        <authorList>
            <person name="Karnachuk O."/>
            <person name="Avakyan M."/>
            <person name="Mardanov A."/>
            <person name="Kadnikov V."/>
            <person name="Ravin N."/>
        </authorList>
    </citation>
    <scope>NUCLEOTIDE SEQUENCE [LARGE SCALE GENOMIC DNA]</scope>
    <source>
        <strain evidence="2 3">DSM 16695</strain>
    </source>
</reference>
<feature type="signal peptide" evidence="1">
    <location>
        <begin position="1"/>
        <end position="22"/>
    </location>
</feature>
<evidence type="ECO:0000313" key="3">
    <source>
        <dbReference type="Proteomes" id="UP000482487"/>
    </source>
</evidence>
<keyword evidence="1" id="KW-0732">Signal</keyword>
<protein>
    <submittedName>
        <fullName evidence="2">Uncharacterized protein</fullName>
    </submittedName>
</protein>
<evidence type="ECO:0000256" key="1">
    <source>
        <dbReference type="SAM" id="SignalP"/>
    </source>
</evidence>
<proteinExistence type="predicted"/>
<dbReference type="EMBL" id="WVUD01000097">
    <property type="protein sequence ID" value="MYL85393.1"/>
    <property type="molecule type" value="Genomic_DNA"/>
</dbReference>
<dbReference type="Proteomes" id="UP000482487">
    <property type="component" value="Unassembled WGS sequence"/>
</dbReference>
<gene>
    <name evidence="2" type="ORF">GTA51_20115</name>
</gene>
<evidence type="ECO:0000313" key="2">
    <source>
        <dbReference type="EMBL" id="MYL85393.1"/>
    </source>
</evidence>
<accession>A0A7C9MNH3</accession>
<sequence>MRNLKISSVCRMASGLSLFSPAGWQGAHIAKQCISAPFGILAPLTFGYRFHKTMSTGYQPKTKKRRKTKAKSQNYFSINEALTAGETKEFNKSRDYLKPREI</sequence>
<dbReference type="AlphaFoldDB" id="A0A7C9MNH3"/>
<comment type="caution">
    <text evidence="2">The sequence shown here is derived from an EMBL/GenBank/DDBJ whole genome shotgun (WGS) entry which is preliminary data.</text>
</comment>
<organism evidence="2 3">
    <name type="scientific">Solidesulfovibrio aerotolerans</name>
    <dbReference type="NCBI Taxonomy" id="295255"/>
    <lineage>
        <taxon>Bacteria</taxon>
        <taxon>Pseudomonadati</taxon>
        <taxon>Thermodesulfobacteriota</taxon>
        <taxon>Desulfovibrionia</taxon>
        <taxon>Desulfovibrionales</taxon>
        <taxon>Desulfovibrionaceae</taxon>
        <taxon>Solidesulfovibrio</taxon>
    </lineage>
</organism>
<dbReference type="RefSeq" id="WP_160964267.1">
    <property type="nucleotide sequence ID" value="NZ_WVUD01000097.1"/>
</dbReference>